<proteinExistence type="predicted"/>
<comment type="caution">
    <text evidence="2">The sequence shown here is derived from an EMBL/GenBank/DDBJ whole genome shotgun (WGS) entry which is preliminary data.</text>
</comment>
<evidence type="ECO:0000313" key="2">
    <source>
        <dbReference type="EMBL" id="KKQ17420.1"/>
    </source>
</evidence>
<gene>
    <name evidence="2" type="ORF">US31_C0019G0007</name>
</gene>
<dbReference type="EMBL" id="LBSM01000019">
    <property type="protein sequence ID" value="KKQ17420.1"/>
    <property type="molecule type" value="Genomic_DNA"/>
</dbReference>
<keyword evidence="1" id="KW-1133">Transmembrane helix</keyword>
<keyword evidence="1" id="KW-0812">Transmembrane</keyword>
<feature type="transmembrane region" description="Helical" evidence="1">
    <location>
        <begin position="83"/>
        <end position="108"/>
    </location>
</feature>
<feature type="transmembrane region" description="Helical" evidence="1">
    <location>
        <begin position="40"/>
        <end position="63"/>
    </location>
</feature>
<feature type="transmembrane region" description="Helical" evidence="1">
    <location>
        <begin position="6"/>
        <end position="28"/>
    </location>
</feature>
<evidence type="ECO:0000313" key="3">
    <source>
        <dbReference type="Proteomes" id="UP000034508"/>
    </source>
</evidence>
<dbReference type="Proteomes" id="UP000034508">
    <property type="component" value="Unassembled WGS sequence"/>
</dbReference>
<protein>
    <submittedName>
        <fullName evidence="2">Uncharacterized protein</fullName>
    </submittedName>
</protein>
<reference evidence="2 3" key="1">
    <citation type="journal article" date="2015" name="Nature">
        <title>rRNA introns, odd ribosomes, and small enigmatic genomes across a large radiation of phyla.</title>
        <authorList>
            <person name="Brown C.T."/>
            <person name="Hug L.A."/>
            <person name="Thomas B.C."/>
            <person name="Sharon I."/>
            <person name="Castelle C.J."/>
            <person name="Singh A."/>
            <person name="Wilkins M.J."/>
            <person name="Williams K.H."/>
            <person name="Banfield J.F."/>
        </authorList>
    </citation>
    <scope>NUCLEOTIDE SEQUENCE [LARGE SCALE GENOMIC DNA]</scope>
</reference>
<dbReference type="PATRIC" id="fig|1618331.3.peg.844"/>
<dbReference type="AlphaFoldDB" id="A0A0G0FU88"/>
<keyword evidence="1" id="KW-0472">Membrane</keyword>
<feature type="transmembrane region" description="Helical" evidence="1">
    <location>
        <begin position="120"/>
        <end position="153"/>
    </location>
</feature>
<feature type="transmembrane region" description="Helical" evidence="1">
    <location>
        <begin position="173"/>
        <end position="190"/>
    </location>
</feature>
<sequence>MSLFTNLIFWVPLVLSSLIILRLFYLELKSKVTSKTAKRSLIAIILIYFLQIATQITYIYIKLKGDDFGKFLLPPKSNYLYQVAWQISSSYVFALAIGLILILVLLVLRKIFKAEILDKADFYVLLLTVFVVGASNVLILVLASFFLMIFFLIGFSFRQKKITATARVTLSPFLLLTAFAILILQNFEFYQKLLTLLRLT</sequence>
<organism evidence="2 3">
    <name type="scientific">Berkelbacteria bacterium GW2011_GWA1_36_9</name>
    <dbReference type="NCBI Taxonomy" id="1618331"/>
    <lineage>
        <taxon>Bacteria</taxon>
        <taxon>Candidatus Berkelbacteria</taxon>
    </lineage>
</organism>
<name>A0A0G0FU88_9BACT</name>
<accession>A0A0G0FU88</accession>
<evidence type="ECO:0000256" key="1">
    <source>
        <dbReference type="SAM" id="Phobius"/>
    </source>
</evidence>